<gene>
    <name evidence="1" type="ORF">DBW97_01505</name>
</gene>
<reference evidence="1 2" key="1">
    <citation type="journal article" date="2018" name="Microbiome">
        <title>Fine metagenomic profile of the Mediterranean stratified and mixed water columns revealed by assembly and recruitment.</title>
        <authorList>
            <person name="Haro-Moreno J.M."/>
            <person name="Lopez-Perez M."/>
            <person name="De La Torre J.R."/>
            <person name="Picazo A."/>
            <person name="Camacho A."/>
            <person name="Rodriguez-Valera F."/>
        </authorList>
    </citation>
    <scope>NUCLEOTIDE SEQUENCE [LARGE SCALE GENOMIC DNA]</scope>
    <source>
        <strain evidence="1">MED-G83</strain>
    </source>
</reference>
<evidence type="ECO:0000313" key="1">
    <source>
        <dbReference type="EMBL" id="RCL38714.1"/>
    </source>
</evidence>
<sequence length="373" mass="41767">MYKKHFSVVLLLLITGCSNEYLDVDSCESKGVLELICNLQNPEDFAKIPEEDSLIVSQFAGLAELNHGKTNEGKLSRLNLNTKEVVDFNIVFLENNITYLGQQNCQPYSSFYPHGIDLHHDIKVAGENLSPFLEEAYLLAVVNHTIIDRIEFFLLFPDYVNFSDAGPNTLYWVGCVEGPNQNTYFNDIVIADADGSFYATHQYNKDMGLTELTFRSVLRLDTGFVYQWSPTDGFNKLSDSGGAWPNGIEKMDYRLYVSYRMNGSIGVFANGNRTDHKLRNYLGGGADNLLVVGDEIWAAVQNTDLGGFHCIDETLVQCPTPFSVQRYSKDLELLERHDFQDVAFGGASVAYGDGKQIIIGAYKADRIAVFTTQ</sequence>
<proteinExistence type="predicted"/>
<comment type="caution">
    <text evidence="1">The sequence shown here is derived from an EMBL/GenBank/DDBJ whole genome shotgun (WGS) entry which is preliminary data.</text>
</comment>
<accession>A0A368BP88</accession>
<dbReference type="Gene3D" id="2.120.10.30">
    <property type="entry name" value="TolB, C-terminal domain"/>
    <property type="match status" value="1"/>
</dbReference>
<protein>
    <submittedName>
        <fullName evidence="1">Uncharacterized protein</fullName>
    </submittedName>
</protein>
<dbReference type="AlphaFoldDB" id="A0A368BP88"/>
<dbReference type="PROSITE" id="PS51257">
    <property type="entry name" value="PROKAR_LIPOPROTEIN"/>
    <property type="match status" value="1"/>
</dbReference>
<name>A0A368BP88_9GAMM</name>
<dbReference type="Proteomes" id="UP000252147">
    <property type="component" value="Unassembled WGS sequence"/>
</dbReference>
<dbReference type="InterPro" id="IPR011042">
    <property type="entry name" value="6-blade_b-propeller_TolB-like"/>
</dbReference>
<evidence type="ECO:0000313" key="2">
    <source>
        <dbReference type="Proteomes" id="UP000252147"/>
    </source>
</evidence>
<organism evidence="1 2">
    <name type="scientific">SAR86 cluster bacterium</name>
    <dbReference type="NCBI Taxonomy" id="2030880"/>
    <lineage>
        <taxon>Bacteria</taxon>
        <taxon>Pseudomonadati</taxon>
        <taxon>Pseudomonadota</taxon>
        <taxon>Gammaproteobacteria</taxon>
        <taxon>SAR86 cluster</taxon>
    </lineage>
</organism>
<dbReference type="EMBL" id="QOPD01000002">
    <property type="protein sequence ID" value="RCL38714.1"/>
    <property type="molecule type" value="Genomic_DNA"/>
</dbReference>
<dbReference type="SUPFAM" id="SSF63829">
    <property type="entry name" value="Calcium-dependent phosphotriesterase"/>
    <property type="match status" value="1"/>
</dbReference>